<organism evidence="6 7">
    <name type="scientific">Actinoallomurus spadix</name>
    <dbReference type="NCBI Taxonomy" id="79912"/>
    <lineage>
        <taxon>Bacteria</taxon>
        <taxon>Bacillati</taxon>
        <taxon>Actinomycetota</taxon>
        <taxon>Actinomycetes</taxon>
        <taxon>Streptosporangiales</taxon>
        <taxon>Thermomonosporaceae</taxon>
        <taxon>Actinoallomurus</taxon>
    </lineage>
</organism>
<comment type="caution">
    <text evidence="6">The sequence shown here is derived from an EMBL/GenBank/DDBJ whole genome shotgun (WGS) entry which is preliminary data.</text>
</comment>
<evidence type="ECO:0000256" key="4">
    <source>
        <dbReference type="RuleBase" id="RU003345"/>
    </source>
</evidence>
<feature type="domain" description="Aldehyde dehydrogenase" evidence="5">
    <location>
        <begin position="11"/>
        <end position="457"/>
    </location>
</feature>
<accession>A0ABP3FQN4</accession>
<dbReference type="InterPro" id="IPR016162">
    <property type="entry name" value="Ald_DH_N"/>
</dbReference>
<reference evidence="7" key="1">
    <citation type="journal article" date="2019" name="Int. J. Syst. Evol. Microbiol.">
        <title>The Global Catalogue of Microorganisms (GCM) 10K type strain sequencing project: providing services to taxonomists for standard genome sequencing and annotation.</title>
        <authorList>
            <consortium name="The Broad Institute Genomics Platform"/>
            <consortium name="The Broad Institute Genome Sequencing Center for Infectious Disease"/>
            <person name="Wu L."/>
            <person name="Ma J."/>
        </authorList>
    </citation>
    <scope>NUCLEOTIDE SEQUENCE [LARGE SCALE GENOMIC DNA]</scope>
    <source>
        <strain evidence="7">JCM 3146</strain>
    </source>
</reference>
<dbReference type="Pfam" id="PF00171">
    <property type="entry name" value="Aldedh"/>
    <property type="match status" value="1"/>
</dbReference>
<evidence type="ECO:0000313" key="7">
    <source>
        <dbReference type="Proteomes" id="UP001501822"/>
    </source>
</evidence>
<dbReference type="InterPro" id="IPR029510">
    <property type="entry name" value="Ald_DH_CS_GLU"/>
</dbReference>
<dbReference type="PANTHER" id="PTHR42991:SF1">
    <property type="entry name" value="ALDEHYDE DEHYDROGENASE"/>
    <property type="match status" value="1"/>
</dbReference>
<dbReference type="EMBL" id="BAAABM010000007">
    <property type="protein sequence ID" value="GAA0322642.1"/>
    <property type="molecule type" value="Genomic_DNA"/>
</dbReference>
<dbReference type="Gene3D" id="3.40.309.10">
    <property type="entry name" value="Aldehyde Dehydrogenase, Chain A, domain 2"/>
    <property type="match status" value="1"/>
</dbReference>
<dbReference type="InterPro" id="IPR016161">
    <property type="entry name" value="Ald_DH/histidinol_DH"/>
</dbReference>
<dbReference type="InterPro" id="IPR016163">
    <property type="entry name" value="Ald_DH_C"/>
</dbReference>
<dbReference type="PROSITE" id="PS00687">
    <property type="entry name" value="ALDEHYDE_DEHYDR_GLU"/>
    <property type="match status" value="1"/>
</dbReference>
<keyword evidence="2 4" id="KW-0560">Oxidoreductase</keyword>
<evidence type="ECO:0000256" key="1">
    <source>
        <dbReference type="ARBA" id="ARBA00009986"/>
    </source>
</evidence>
<comment type="similarity">
    <text evidence="1 4">Belongs to the aldehyde dehydrogenase family.</text>
</comment>
<proteinExistence type="inferred from homology"/>
<dbReference type="Gene3D" id="3.40.605.10">
    <property type="entry name" value="Aldehyde Dehydrogenase, Chain A, domain 1"/>
    <property type="match status" value="1"/>
</dbReference>
<dbReference type="InterPro" id="IPR051020">
    <property type="entry name" value="ALDH-related_metabolic_enz"/>
</dbReference>
<evidence type="ECO:0000256" key="3">
    <source>
        <dbReference type="PROSITE-ProRule" id="PRU10007"/>
    </source>
</evidence>
<sequence>MFLDGELRPAAETLAVTDPFTGEVVGRVPSDGAAEVGEAVASVAAARRPLPARRRARILAAAASALLARAEEFAELITSESGVCRRETGREVERAAANLRVAAEEAERIRGESIPVPGHDRLAVVVPEPVGVVAGITPFNRPLNQVVVKAAPAIAAGCGFVLKPSEKTPLTALAFAALLIEAGLPADLLAVVTGPPAVVGPALAGHPAVDMVTFTGGVTAGRAVAAAAAGRRLLLELGGNDPLIVLRDADLARAADLAATGAFATAGQSCRGVKRIIVAEEVADAFVPLLVKAAAGRRHGDPRDPRTDLGPLISVAAARRVEERIEGAVAAGAELRHGGHRDGALMEPTVLDRVPPDAELVTEETFGPVAPVIRVAGPDEAVDVANGTAYGLQAGVVTDSAPDFLRIADRLRVGAVNLDAGPQFDSPHIPFGGVKSSGVGREGIRYAIAEMTVAKTITMPYGG</sequence>
<evidence type="ECO:0000313" key="6">
    <source>
        <dbReference type="EMBL" id="GAA0322642.1"/>
    </source>
</evidence>
<dbReference type="PANTHER" id="PTHR42991">
    <property type="entry name" value="ALDEHYDE DEHYDROGENASE"/>
    <property type="match status" value="1"/>
</dbReference>
<dbReference type="Proteomes" id="UP001501822">
    <property type="component" value="Unassembled WGS sequence"/>
</dbReference>
<dbReference type="SUPFAM" id="SSF53720">
    <property type="entry name" value="ALDH-like"/>
    <property type="match status" value="1"/>
</dbReference>
<evidence type="ECO:0000256" key="2">
    <source>
        <dbReference type="ARBA" id="ARBA00023002"/>
    </source>
</evidence>
<evidence type="ECO:0000259" key="5">
    <source>
        <dbReference type="Pfam" id="PF00171"/>
    </source>
</evidence>
<feature type="active site" evidence="3">
    <location>
        <position position="236"/>
    </location>
</feature>
<name>A0ABP3FQN4_9ACTN</name>
<gene>
    <name evidence="6" type="primary">phnY</name>
    <name evidence="6" type="ORF">GCM10010151_10580</name>
</gene>
<keyword evidence="7" id="KW-1185">Reference proteome</keyword>
<dbReference type="RefSeq" id="WP_252799655.1">
    <property type="nucleotide sequence ID" value="NZ_BAAABM010000007.1"/>
</dbReference>
<protein>
    <submittedName>
        <fullName evidence="6">Phosphonoacetaldehyde dehydrogenase</fullName>
    </submittedName>
</protein>
<dbReference type="InterPro" id="IPR015590">
    <property type="entry name" value="Aldehyde_DH_dom"/>
</dbReference>